<dbReference type="PANTHER" id="PTHR42791">
    <property type="entry name" value="GNAT FAMILY ACETYLTRANSFERASE"/>
    <property type="match status" value="1"/>
</dbReference>
<dbReference type="InterPro" id="IPR000182">
    <property type="entry name" value="GNAT_dom"/>
</dbReference>
<accession>A0AB34KMB3</accession>
<evidence type="ECO:0000259" key="2">
    <source>
        <dbReference type="Pfam" id="PF00583"/>
    </source>
</evidence>
<feature type="domain" description="N-acetyltransferase" evidence="2">
    <location>
        <begin position="129"/>
        <end position="184"/>
    </location>
</feature>
<feature type="region of interest" description="Disordered" evidence="1">
    <location>
        <begin position="85"/>
        <end position="104"/>
    </location>
</feature>
<dbReference type="InterPro" id="IPR052523">
    <property type="entry name" value="Trichothecene_AcTrans"/>
</dbReference>
<organism evidence="3 4">
    <name type="scientific">Cladosporium halotolerans</name>
    <dbReference type="NCBI Taxonomy" id="1052096"/>
    <lineage>
        <taxon>Eukaryota</taxon>
        <taxon>Fungi</taxon>
        <taxon>Dikarya</taxon>
        <taxon>Ascomycota</taxon>
        <taxon>Pezizomycotina</taxon>
        <taxon>Dothideomycetes</taxon>
        <taxon>Dothideomycetidae</taxon>
        <taxon>Cladosporiales</taxon>
        <taxon>Cladosporiaceae</taxon>
        <taxon>Cladosporium</taxon>
    </lineage>
</organism>
<dbReference type="GeneID" id="96007344"/>
<evidence type="ECO:0000313" key="4">
    <source>
        <dbReference type="Proteomes" id="UP000803884"/>
    </source>
</evidence>
<dbReference type="AlphaFoldDB" id="A0AB34KMB3"/>
<protein>
    <recommendedName>
        <fullName evidence="2">N-acetyltransferase domain-containing protein</fullName>
    </recommendedName>
</protein>
<dbReference type="RefSeq" id="XP_069228392.1">
    <property type="nucleotide sequence ID" value="XM_069374506.1"/>
</dbReference>
<gene>
    <name evidence="3" type="ORF">WHR41_05901</name>
</gene>
<dbReference type="EMBL" id="JAAQHG020000020">
    <property type="protein sequence ID" value="KAL1585286.1"/>
    <property type="molecule type" value="Genomic_DNA"/>
</dbReference>
<dbReference type="CDD" id="cd04301">
    <property type="entry name" value="NAT_SF"/>
    <property type="match status" value="1"/>
</dbReference>
<dbReference type="InterPro" id="IPR016181">
    <property type="entry name" value="Acyl_CoA_acyltransferase"/>
</dbReference>
<keyword evidence="4" id="KW-1185">Reference proteome</keyword>
<evidence type="ECO:0000256" key="1">
    <source>
        <dbReference type="SAM" id="MobiDB-lite"/>
    </source>
</evidence>
<dbReference type="Proteomes" id="UP000803884">
    <property type="component" value="Unassembled WGS sequence"/>
</dbReference>
<comment type="caution">
    <text evidence="3">The sequence shown here is derived from an EMBL/GenBank/DDBJ whole genome shotgun (WGS) entry which is preliminary data.</text>
</comment>
<name>A0AB34KMB3_9PEZI</name>
<dbReference type="PANTHER" id="PTHR42791:SF14">
    <property type="entry name" value="N-ACETYLTRANSFERASE DOMAIN-CONTAINING PROTEIN"/>
    <property type="match status" value="1"/>
</dbReference>
<reference evidence="3 4" key="1">
    <citation type="journal article" date="2020" name="Microbiol. Resour. Announc.">
        <title>Draft Genome Sequence of a Cladosporium Species Isolated from the Mesophotic Ascidian Didemnum maculosum.</title>
        <authorList>
            <person name="Gioti A."/>
            <person name="Siaperas R."/>
            <person name="Nikolaivits E."/>
            <person name="Le Goff G."/>
            <person name="Ouazzani J."/>
            <person name="Kotoulas G."/>
            <person name="Topakas E."/>
        </authorList>
    </citation>
    <scope>NUCLEOTIDE SEQUENCE [LARGE SCALE GENOMIC DNA]</scope>
    <source>
        <strain evidence="3 4">TM138-S3</strain>
    </source>
</reference>
<dbReference type="GO" id="GO:0016747">
    <property type="term" value="F:acyltransferase activity, transferring groups other than amino-acyl groups"/>
    <property type="evidence" value="ECO:0007669"/>
    <property type="project" value="InterPro"/>
</dbReference>
<proteinExistence type="predicted"/>
<dbReference type="Pfam" id="PF00583">
    <property type="entry name" value="Acetyltransf_1"/>
    <property type="match status" value="1"/>
</dbReference>
<evidence type="ECO:0000313" key="3">
    <source>
        <dbReference type="EMBL" id="KAL1585286.1"/>
    </source>
</evidence>
<sequence length="216" mass="23855">MPPTLALSLLTEESVPAFAAVDDAAMASWPYAQAMGVGLPGPRIEMVERWVRRGLLHDSTQTYLRVCDEGSGEMVAGALWRFAPAEEGGGGTEEEEEGQSEGERKAKAFGRARREMWEAFRAGFFGGGEAYANLQILVTIPQYRRQGAASQLIEWGTKRADERGLKCVLMASEAGLGAYLKHGFKVVREVEMDLRPYGVDATELRRWMVREPRKAG</sequence>
<dbReference type="SUPFAM" id="SSF55729">
    <property type="entry name" value="Acyl-CoA N-acyltransferases (Nat)"/>
    <property type="match status" value="1"/>
</dbReference>
<dbReference type="Gene3D" id="3.40.630.30">
    <property type="match status" value="1"/>
</dbReference>